<dbReference type="PROSITE" id="PS00615">
    <property type="entry name" value="C_TYPE_LECTIN_1"/>
    <property type="match status" value="1"/>
</dbReference>
<evidence type="ECO:0000256" key="5">
    <source>
        <dbReference type="ARBA" id="ARBA00023157"/>
    </source>
</evidence>
<name>A0A4Y0BJ82_ANOFN</name>
<evidence type="ECO:0000256" key="2">
    <source>
        <dbReference type="ARBA" id="ARBA00022525"/>
    </source>
</evidence>
<reference evidence="8" key="1">
    <citation type="submission" date="2020-05" db="UniProtKB">
        <authorList>
            <consortium name="EnsemblMetazoa"/>
        </authorList>
    </citation>
    <scope>IDENTIFICATION</scope>
    <source>
        <strain evidence="8">FUMOZ</strain>
    </source>
</reference>
<dbReference type="InterPro" id="IPR016187">
    <property type="entry name" value="CTDL_fold"/>
</dbReference>
<protein>
    <submittedName>
        <fullName evidence="8">C-type lectin domain-containing protein</fullName>
    </submittedName>
</protein>
<evidence type="ECO:0000256" key="3">
    <source>
        <dbReference type="ARBA" id="ARBA00022729"/>
    </source>
</evidence>
<dbReference type="PANTHER" id="PTHR22799">
    <property type="entry name" value="TETRANECTIN-RELATED"/>
    <property type="match status" value="1"/>
</dbReference>
<evidence type="ECO:0000313" key="8">
    <source>
        <dbReference type="EnsemblMetazoa" id="AFUN018972-PA"/>
    </source>
</evidence>
<dbReference type="InterPro" id="IPR018378">
    <property type="entry name" value="C-type_lectin_CS"/>
</dbReference>
<feature type="signal peptide" evidence="6">
    <location>
        <begin position="1"/>
        <end position="21"/>
    </location>
</feature>
<dbReference type="Pfam" id="PF00059">
    <property type="entry name" value="Lectin_C"/>
    <property type="match status" value="1"/>
</dbReference>
<organism evidence="8">
    <name type="scientific">Anopheles funestus</name>
    <name type="common">African malaria mosquito</name>
    <dbReference type="NCBI Taxonomy" id="62324"/>
    <lineage>
        <taxon>Eukaryota</taxon>
        <taxon>Metazoa</taxon>
        <taxon>Ecdysozoa</taxon>
        <taxon>Arthropoda</taxon>
        <taxon>Hexapoda</taxon>
        <taxon>Insecta</taxon>
        <taxon>Pterygota</taxon>
        <taxon>Neoptera</taxon>
        <taxon>Endopterygota</taxon>
        <taxon>Diptera</taxon>
        <taxon>Nematocera</taxon>
        <taxon>Culicoidea</taxon>
        <taxon>Culicidae</taxon>
        <taxon>Anophelinae</taxon>
        <taxon>Anopheles</taxon>
    </lineage>
</organism>
<sequence>MAYKSLCLVLCLALFTMEAHGYNRYVAYRRSATFFQAWQLCRLHGGHLATIETAEENARVEQAIKAVGQLNMVWIIGGTDLGAEGNFIWVGLNKKITYTNFNSWEPNGGTAQNCLAVGMSTVPKWNDINCSQVHDGYVCGFTTL</sequence>
<accession>A0A4Y0BJ82</accession>
<comment type="subcellular location">
    <subcellularLocation>
        <location evidence="1">Secreted</location>
    </subcellularLocation>
</comment>
<dbReference type="VEuPathDB" id="VectorBase:AFUN2_007911"/>
<dbReference type="InterPro" id="IPR016186">
    <property type="entry name" value="C-type_lectin-like/link_sf"/>
</dbReference>
<evidence type="ECO:0000256" key="4">
    <source>
        <dbReference type="ARBA" id="ARBA00022734"/>
    </source>
</evidence>
<dbReference type="GO" id="GO:0008083">
    <property type="term" value="F:growth factor activity"/>
    <property type="evidence" value="ECO:0007669"/>
    <property type="project" value="TreeGrafter"/>
</dbReference>
<evidence type="ECO:0000256" key="6">
    <source>
        <dbReference type="SAM" id="SignalP"/>
    </source>
</evidence>
<keyword evidence="2" id="KW-0964">Secreted</keyword>
<evidence type="ECO:0000256" key="1">
    <source>
        <dbReference type="ARBA" id="ARBA00004613"/>
    </source>
</evidence>
<dbReference type="InterPro" id="IPR001304">
    <property type="entry name" value="C-type_lectin-like"/>
</dbReference>
<feature type="domain" description="C-type lectin" evidence="7">
    <location>
        <begin position="20"/>
        <end position="132"/>
    </location>
</feature>
<dbReference type="SMART" id="SM00034">
    <property type="entry name" value="CLECT"/>
    <property type="match status" value="1"/>
</dbReference>
<feature type="chain" id="PRO_5021393076" evidence="6">
    <location>
        <begin position="22"/>
        <end position="144"/>
    </location>
</feature>
<keyword evidence="4" id="KW-0430">Lectin</keyword>
<dbReference type="GO" id="GO:0030246">
    <property type="term" value="F:carbohydrate binding"/>
    <property type="evidence" value="ECO:0007669"/>
    <property type="project" value="UniProtKB-KW"/>
</dbReference>
<dbReference type="VEuPathDB" id="VectorBase:AFUN018972"/>
<keyword evidence="5" id="KW-1015">Disulfide bond</keyword>
<dbReference type="Gene3D" id="3.10.100.10">
    <property type="entry name" value="Mannose-Binding Protein A, subunit A"/>
    <property type="match status" value="1"/>
</dbReference>
<evidence type="ECO:0000259" key="7">
    <source>
        <dbReference type="PROSITE" id="PS50041"/>
    </source>
</evidence>
<dbReference type="STRING" id="62324.A0A4Y0BJ82"/>
<dbReference type="PROSITE" id="PS50041">
    <property type="entry name" value="C_TYPE_LECTIN_2"/>
    <property type="match status" value="1"/>
</dbReference>
<dbReference type="PANTHER" id="PTHR22799:SF1">
    <property type="entry name" value="C-TYPE LECTIN DOMAIN FAMILY 11 MEMBER A"/>
    <property type="match status" value="1"/>
</dbReference>
<dbReference type="CDD" id="cd00037">
    <property type="entry name" value="CLECT"/>
    <property type="match status" value="1"/>
</dbReference>
<dbReference type="InterPro" id="IPR051663">
    <property type="entry name" value="CLec_Tetranectin-domain"/>
</dbReference>
<dbReference type="GO" id="GO:0005615">
    <property type="term" value="C:extracellular space"/>
    <property type="evidence" value="ECO:0007669"/>
    <property type="project" value="TreeGrafter"/>
</dbReference>
<dbReference type="EnsemblMetazoa" id="AFUN018972-RA">
    <property type="protein sequence ID" value="AFUN018972-PA"/>
    <property type="gene ID" value="AFUN018972"/>
</dbReference>
<dbReference type="AlphaFoldDB" id="A0A4Y0BJ82"/>
<dbReference type="SUPFAM" id="SSF56436">
    <property type="entry name" value="C-type lectin-like"/>
    <property type="match status" value="1"/>
</dbReference>
<proteinExistence type="predicted"/>
<keyword evidence="3 6" id="KW-0732">Signal</keyword>